<protein>
    <recommendedName>
        <fullName evidence="5">Transmembrane protein 169</fullName>
    </recommendedName>
</protein>
<keyword evidence="2" id="KW-0812">Transmembrane</keyword>
<evidence type="ECO:0000313" key="3">
    <source>
        <dbReference type="EMBL" id="KDR06594.1"/>
    </source>
</evidence>
<dbReference type="PANTHER" id="PTHR31777:SF0">
    <property type="entry name" value="TRANSMEMBRANE PROTEIN 169"/>
    <property type="match status" value="1"/>
</dbReference>
<evidence type="ECO:0008006" key="5">
    <source>
        <dbReference type="Google" id="ProtNLM"/>
    </source>
</evidence>
<dbReference type="Pfam" id="PF15052">
    <property type="entry name" value="TMEM169"/>
    <property type="match status" value="1"/>
</dbReference>
<gene>
    <name evidence="3" type="ORF">L798_03568</name>
</gene>
<dbReference type="EMBL" id="KK853575">
    <property type="protein sequence ID" value="KDR06594.1"/>
    <property type="molecule type" value="Genomic_DNA"/>
</dbReference>
<feature type="transmembrane region" description="Helical" evidence="2">
    <location>
        <begin position="303"/>
        <end position="328"/>
    </location>
</feature>
<evidence type="ECO:0000313" key="4">
    <source>
        <dbReference type="Proteomes" id="UP000027135"/>
    </source>
</evidence>
<proteinExistence type="predicted"/>
<keyword evidence="2" id="KW-1133">Transmembrane helix</keyword>
<evidence type="ECO:0000256" key="2">
    <source>
        <dbReference type="SAM" id="Phobius"/>
    </source>
</evidence>
<feature type="region of interest" description="Disordered" evidence="1">
    <location>
        <begin position="1"/>
        <end position="22"/>
    </location>
</feature>
<dbReference type="InterPro" id="IPR029386">
    <property type="entry name" value="TMEM169"/>
</dbReference>
<organism evidence="3 4">
    <name type="scientific">Zootermopsis nevadensis</name>
    <name type="common">Dampwood termite</name>
    <dbReference type="NCBI Taxonomy" id="136037"/>
    <lineage>
        <taxon>Eukaryota</taxon>
        <taxon>Metazoa</taxon>
        <taxon>Ecdysozoa</taxon>
        <taxon>Arthropoda</taxon>
        <taxon>Hexapoda</taxon>
        <taxon>Insecta</taxon>
        <taxon>Pterygota</taxon>
        <taxon>Neoptera</taxon>
        <taxon>Polyneoptera</taxon>
        <taxon>Dictyoptera</taxon>
        <taxon>Blattodea</taxon>
        <taxon>Blattoidea</taxon>
        <taxon>Termitoidae</taxon>
        <taxon>Termopsidae</taxon>
        <taxon>Zootermopsis</taxon>
    </lineage>
</organism>
<dbReference type="Proteomes" id="UP000027135">
    <property type="component" value="Unassembled WGS sequence"/>
</dbReference>
<dbReference type="eggNOG" id="ENOG502QUD9">
    <property type="taxonomic scope" value="Eukaryota"/>
</dbReference>
<reference evidence="3 4" key="1">
    <citation type="journal article" date="2014" name="Nat. Commun.">
        <title>Molecular traces of alternative social organization in a termite genome.</title>
        <authorList>
            <person name="Terrapon N."/>
            <person name="Li C."/>
            <person name="Robertson H.M."/>
            <person name="Ji L."/>
            <person name="Meng X."/>
            <person name="Booth W."/>
            <person name="Chen Z."/>
            <person name="Childers C.P."/>
            <person name="Glastad K.M."/>
            <person name="Gokhale K."/>
            <person name="Gowin J."/>
            <person name="Gronenberg W."/>
            <person name="Hermansen R.A."/>
            <person name="Hu H."/>
            <person name="Hunt B.G."/>
            <person name="Huylmans A.K."/>
            <person name="Khalil S.M."/>
            <person name="Mitchell R.D."/>
            <person name="Munoz-Torres M.C."/>
            <person name="Mustard J.A."/>
            <person name="Pan H."/>
            <person name="Reese J.T."/>
            <person name="Scharf M.E."/>
            <person name="Sun F."/>
            <person name="Vogel H."/>
            <person name="Xiao J."/>
            <person name="Yang W."/>
            <person name="Yang Z."/>
            <person name="Yang Z."/>
            <person name="Zhou J."/>
            <person name="Zhu J."/>
            <person name="Brent C.S."/>
            <person name="Elsik C.G."/>
            <person name="Goodisman M.A."/>
            <person name="Liberles D.A."/>
            <person name="Roe R.M."/>
            <person name="Vargo E.L."/>
            <person name="Vilcinskas A."/>
            <person name="Wang J."/>
            <person name="Bornberg-Bauer E."/>
            <person name="Korb J."/>
            <person name="Zhang G."/>
            <person name="Liebig J."/>
        </authorList>
    </citation>
    <scope>NUCLEOTIDE SEQUENCE [LARGE SCALE GENOMIC DNA]</scope>
    <source>
        <tissue evidence="3">Whole organism</tissue>
    </source>
</reference>
<dbReference type="PANTHER" id="PTHR31777">
    <property type="entry name" value="TRANSMEMBRANE PROTEIN 169"/>
    <property type="match status" value="1"/>
</dbReference>
<feature type="transmembrane region" description="Helical" evidence="2">
    <location>
        <begin position="250"/>
        <end position="271"/>
    </location>
</feature>
<keyword evidence="2" id="KW-0472">Membrane</keyword>
<sequence>MEVQEKPVFMPPKKRTSGKRFTASTHADHIMTVQIKAQNPSESSLSSKTNNVNGNGTVDIGIALETDIHSIPNSCDINGKKLSDPSPMIENGHVSGILNSSSATALHHPEQASTNTSLSQSEQSLDMDLIHETVETKKAKAKKKVNICTDREDLEEEDASSNVETMALRRGSETSDSVADNSGVSGSTDGCLTMTGTIKRGKKAGQSVDVRLNMSREELEVLEAVIAAKCHTSTSPSSWFTCGQRKGPHITIWTVLCLPFVIAISCVYSFYMGTITWYNVFTYYTEEKPILCRILVTPFLILLYPFLILIFTIGLGLYAGIVQISWFFDSWYKEITDLEKGFYGWLCAALKHEDCSPYEVVVLTDIQSSLEGDQPKRSSSENSTA</sequence>
<dbReference type="AlphaFoldDB" id="A0A067QFN8"/>
<name>A0A067QFN8_ZOONE</name>
<dbReference type="InParanoid" id="A0A067QFN8"/>
<dbReference type="OrthoDB" id="10066407at2759"/>
<accession>A0A067QFN8</accession>
<keyword evidence="4" id="KW-1185">Reference proteome</keyword>
<evidence type="ECO:0000256" key="1">
    <source>
        <dbReference type="SAM" id="MobiDB-lite"/>
    </source>
</evidence>